<dbReference type="GO" id="GO:0006508">
    <property type="term" value="P:proteolysis"/>
    <property type="evidence" value="ECO:0007669"/>
    <property type="project" value="UniProtKB-KW"/>
</dbReference>
<evidence type="ECO:0000313" key="10">
    <source>
        <dbReference type="Proteomes" id="UP000198618"/>
    </source>
</evidence>
<comment type="similarity">
    <text evidence="1 6">Belongs to the peptidase M42 family.</text>
</comment>
<evidence type="ECO:0000313" key="9">
    <source>
        <dbReference type="EMBL" id="SET36081.1"/>
    </source>
</evidence>
<feature type="active site" description="Proton acceptor" evidence="7">
    <location>
        <position position="207"/>
    </location>
</feature>
<dbReference type="PANTHER" id="PTHR32481">
    <property type="entry name" value="AMINOPEPTIDASE"/>
    <property type="match status" value="1"/>
</dbReference>
<protein>
    <submittedName>
        <fullName evidence="9">Endoglucanase</fullName>
    </submittedName>
</protein>
<dbReference type="GO" id="GO:0004177">
    <property type="term" value="F:aminopeptidase activity"/>
    <property type="evidence" value="ECO:0007669"/>
    <property type="project" value="UniProtKB-UniRule"/>
</dbReference>
<keyword evidence="5" id="KW-0378">Hydrolase</keyword>
<dbReference type="InterPro" id="IPR008007">
    <property type="entry name" value="Peptidase_M42"/>
</dbReference>
<gene>
    <name evidence="9" type="ORF">SAMN05216389_109167</name>
</gene>
<dbReference type="Gene3D" id="2.40.30.40">
    <property type="entry name" value="Peptidase M42, domain 2"/>
    <property type="match status" value="1"/>
</dbReference>
<dbReference type="SUPFAM" id="SSF101821">
    <property type="entry name" value="Aminopeptidase/glucanase lid domain"/>
    <property type="match status" value="1"/>
</dbReference>
<evidence type="ECO:0000256" key="5">
    <source>
        <dbReference type="ARBA" id="ARBA00022801"/>
    </source>
</evidence>
<evidence type="ECO:0000256" key="6">
    <source>
        <dbReference type="PIRNR" id="PIRNR001123"/>
    </source>
</evidence>
<evidence type="ECO:0000256" key="4">
    <source>
        <dbReference type="ARBA" id="ARBA00022723"/>
    </source>
</evidence>
<evidence type="ECO:0000256" key="2">
    <source>
        <dbReference type="ARBA" id="ARBA00022438"/>
    </source>
</evidence>
<dbReference type="Gene3D" id="3.40.630.10">
    <property type="entry name" value="Zn peptidases"/>
    <property type="match status" value="1"/>
</dbReference>
<keyword evidence="3" id="KW-0645">Protease</keyword>
<feature type="binding site" evidence="8">
    <location>
        <position position="175"/>
    </location>
    <ligand>
        <name>Zn(2+)</name>
        <dbReference type="ChEBI" id="CHEBI:29105"/>
        <label>2</label>
    </ligand>
</feature>
<feature type="binding site" evidence="8">
    <location>
        <position position="230"/>
    </location>
    <ligand>
        <name>Zn(2+)</name>
        <dbReference type="ChEBI" id="CHEBI:29105"/>
        <label>1</label>
    </ligand>
</feature>
<feature type="binding site" evidence="8">
    <location>
        <position position="208"/>
    </location>
    <ligand>
        <name>Zn(2+)</name>
        <dbReference type="ChEBI" id="CHEBI:29105"/>
        <label>2</label>
    </ligand>
</feature>
<feature type="binding site" evidence="8">
    <location>
        <position position="175"/>
    </location>
    <ligand>
        <name>Zn(2+)</name>
        <dbReference type="ChEBI" id="CHEBI:29105"/>
        <label>1</label>
    </ligand>
</feature>
<dbReference type="STRING" id="930131.SAMN05216389_109167"/>
<dbReference type="Pfam" id="PF05343">
    <property type="entry name" value="Peptidase_M42"/>
    <property type="match status" value="1"/>
</dbReference>
<dbReference type="Proteomes" id="UP000198618">
    <property type="component" value="Unassembled WGS sequence"/>
</dbReference>
<name>A0A1I0DUS5_9BACI</name>
<dbReference type="EMBL" id="FOHE01000009">
    <property type="protein sequence ID" value="SET36081.1"/>
    <property type="molecule type" value="Genomic_DNA"/>
</dbReference>
<dbReference type="InterPro" id="IPR051464">
    <property type="entry name" value="Peptidase_M42_aminopept"/>
</dbReference>
<reference evidence="9 10" key="1">
    <citation type="submission" date="2016-10" db="EMBL/GenBank/DDBJ databases">
        <authorList>
            <person name="de Groot N.N."/>
        </authorList>
    </citation>
    <scope>NUCLEOTIDE SEQUENCE [LARGE SCALE GENOMIC DNA]</scope>
    <source>
        <strain evidence="9 10">IBRC-M 10780</strain>
    </source>
</reference>
<organism evidence="9 10">
    <name type="scientific">Oceanobacillus limi</name>
    <dbReference type="NCBI Taxonomy" id="930131"/>
    <lineage>
        <taxon>Bacteria</taxon>
        <taxon>Bacillati</taxon>
        <taxon>Bacillota</taxon>
        <taxon>Bacilli</taxon>
        <taxon>Bacillales</taxon>
        <taxon>Bacillaceae</taxon>
        <taxon>Oceanobacillus</taxon>
    </lineage>
</organism>
<dbReference type="CDD" id="cd05656">
    <property type="entry name" value="M42_Frv"/>
    <property type="match status" value="1"/>
</dbReference>
<accession>A0A1I0DUS5</accession>
<evidence type="ECO:0000256" key="3">
    <source>
        <dbReference type="ARBA" id="ARBA00022670"/>
    </source>
</evidence>
<dbReference type="OrthoDB" id="9772053at2"/>
<dbReference type="InterPro" id="IPR023367">
    <property type="entry name" value="Peptidase_M42_dom2"/>
</dbReference>
<dbReference type="RefSeq" id="WP_090869989.1">
    <property type="nucleotide sequence ID" value="NZ_FOHE01000009.1"/>
</dbReference>
<dbReference type="PIRSF" id="PIRSF001123">
    <property type="entry name" value="PepA_GA"/>
    <property type="match status" value="1"/>
</dbReference>
<evidence type="ECO:0000256" key="7">
    <source>
        <dbReference type="PIRSR" id="PIRSR001123-1"/>
    </source>
</evidence>
<keyword evidence="4 8" id="KW-0479">Metal-binding</keyword>
<feature type="binding site" evidence="8">
    <location>
        <position position="317"/>
    </location>
    <ligand>
        <name>Zn(2+)</name>
        <dbReference type="ChEBI" id="CHEBI:29105"/>
        <label>2</label>
    </ligand>
</feature>
<dbReference type="AlphaFoldDB" id="A0A1I0DUS5"/>
<keyword evidence="10" id="KW-1185">Reference proteome</keyword>
<dbReference type="PANTHER" id="PTHR32481:SF7">
    <property type="entry name" value="AMINOPEPTIDASE YHFE-RELATED"/>
    <property type="match status" value="1"/>
</dbReference>
<proteinExistence type="inferred from homology"/>
<dbReference type="SUPFAM" id="SSF53187">
    <property type="entry name" value="Zn-dependent exopeptidases"/>
    <property type="match status" value="1"/>
</dbReference>
<sequence length="352" mass="38429">MKNLLKELSAIHGPCGFEEDVAIYIAKQLRDKVDSLEIDGVGNLIATKKGSQEGPKIVVAAHMDEVGFIVKKIEENGLLRFEKLGGHDDRILLSQRVQINTDKGLRSGVIGTISAHMKKFDDPNKIRAHQKLYIDVGASSKQEVIDLGIKVGDSVTWQPYFDHLTDNRIVGKAFDDRAGCAILMKAFEELDSKAFSGEFVGVFTVQEEVGLRGARVASHQHDADVAIALDTTAVSDTTEEMMDQTLALGSGTGIKVLDASLIANKKVRNHLVEVAEKKHIPYQLEVFPGIGTDAGELSLAQQGIPTGVLSIPSRNAHSSIEVIDLNDFEATKDLLVEFIKVMKASKEYKVKI</sequence>
<comment type="cofactor">
    <cofactor evidence="8">
        <name>a divalent metal cation</name>
        <dbReference type="ChEBI" id="CHEBI:60240"/>
    </cofactor>
    <text evidence="8">Binds 2 divalent metal cations per subunit.</text>
</comment>
<feature type="binding site" evidence="8">
    <location>
        <position position="62"/>
    </location>
    <ligand>
        <name>Zn(2+)</name>
        <dbReference type="ChEBI" id="CHEBI:29105"/>
        <label>1</label>
    </ligand>
</feature>
<dbReference type="GO" id="GO:0046872">
    <property type="term" value="F:metal ion binding"/>
    <property type="evidence" value="ECO:0007669"/>
    <property type="project" value="UniProtKB-UniRule"/>
</dbReference>
<keyword evidence="2" id="KW-0031">Aminopeptidase</keyword>
<evidence type="ECO:0000256" key="1">
    <source>
        <dbReference type="ARBA" id="ARBA00006272"/>
    </source>
</evidence>
<evidence type="ECO:0000256" key="8">
    <source>
        <dbReference type="PIRSR" id="PIRSR001123-2"/>
    </source>
</evidence>